<evidence type="ECO:0000256" key="6">
    <source>
        <dbReference type="ARBA" id="ARBA00023136"/>
    </source>
</evidence>
<dbReference type="InterPro" id="IPR003439">
    <property type="entry name" value="ABC_transporter-like_ATP-bd"/>
</dbReference>
<dbReference type="Proteomes" id="UP001501207">
    <property type="component" value="Unassembled WGS sequence"/>
</dbReference>
<dbReference type="SUPFAM" id="SSF90123">
    <property type="entry name" value="ABC transporter transmembrane region"/>
    <property type="match status" value="1"/>
</dbReference>
<comment type="caution">
    <text evidence="10">The sequence shown here is derived from an EMBL/GenBank/DDBJ whole genome shotgun (WGS) entry which is preliminary data.</text>
</comment>
<organism evidence="10 11">
    <name type="scientific">Compostibacter hankyongensis</name>
    <dbReference type="NCBI Taxonomy" id="1007089"/>
    <lineage>
        <taxon>Bacteria</taxon>
        <taxon>Pseudomonadati</taxon>
        <taxon>Bacteroidota</taxon>
        <taxon>Chitinophagia</taxon>
        <taxon>Chitinophagales</taxon>
        <taxon>Chitinophagaceae</taxon>
        <taxon>Compostibacter</taxon>
    </lineage>
</organism>
<dbReference type="CDD" id="cd18552">
    <property type="entry name" value="ABC_6TM_MsbA_like"/>
    <property type="match status" value="1"/>
</dbReference>
<keyword evidence="11" id="KW-1185">Reference proteome</keyword>
<dbReference type="EMBL" id="BAABFN010000001">
    <property type="protein sequence ID" value="GAA4302472.1"/>
    <property type="molecule type" value="Genomic_DNA"/>
</dbReference>
<keyword evidence="5 7" id="KW-1133">Transmembrane helix</keyword>
<dbReference type="SMART" id="SM00382">
    <property type="entry name" value="AAA"/>
    <property type="match status" value="1"/>
</dbReference>
<dbReference type="Gene3D" id="3.40.50.300">
    <property type="entry name" value="P-loop containing nucleotide triphosphate hydrolases"/>
    <property type="match status" value="1"/>
</dbReference>
<keyword evidence="6 7" id="KW-0472">Membrane</keyword>
<dbReference type="InterPro" id="IPR039421">
    <property type="entry name" value="Type_1_exporter"/>
</dbReference>
<evidence type="ECO:0000256" key="2">
    <source>
        <dbReference type="ARBA" id="ARBA00022692"/>
    </source>
</evidence>
<feature type="transmembrane region" description="Helical" evidence="7">
    <location>
        <begin position="53"/>
        <end position="74"/>
    </location>
</feature>
<evidence type="ECO:0000256" key="4">
    <source>
        <dbReference type="ARBA" id="ARBA00022840"/>
    </source>
</evidence>
<evidence type="ECO:0000313" key="11">
    <source>
        <dbReference type="Proteomes" id="UP001501207"/>
    </source>
</evidence>
<feature type="transmembrane region" description="Helical" evidence="7">
    <location>
        <begin position="86"/>
        <end position="108"/>
    </location>
</feature>
<feature type="domain" description="ABC transporter" evidence="8">
    <location>
        <begin position="369"/>
        <end position="607"/>
    </location>
</feature>
<evidence type="ECO:0000256" key="7">
    <source>
        <dbReference type="SAM" id="Phobius"/>
    </source>
</evidence>
<dbReference type="Pfam" id="PF00005">
    <property type="entry name" value="ABC_tran"/>
    <property type="match status" value="1"/>
</dbReference>
<dbReference type="InterPro" id="IPR011527">
    <property type="entry name" value="ABC1_TM_dom"/>
</dbReference>
<keyword evidence="4 10" id="KW-0067">ATP-binding</keyword>
<dbReference type="InterPro" id="IPR027417">
    <property type="entry name" value="P-loop_NTPase"/>
</dbReference>
<dbReference type="GO" id="GO:0005524">
    <property type="term" value="F:ATP binding"/>
    <property type="evidence" value="ECO:0007669"/>
    <property type="project" value="UniProtKB-KW"/>
</dbReference>
<dbReference type="PROSITE" id="PS50929">
    <property type="entry name" value="ABC_TM1F"/>
    <property type="match status" value="1"/>
</dbReference>
<gene>
    <name evidence="10" type="ORF">GCM10023143_04900</name>
</gene>
<reference evidence="11" key="1">
    <citation type="journal article" date="2019" name="Int. J. Syst. Evol. Microbiol.">
        <title>The Global Catalogue of Microorganisms (GCM) 10K type strain sequencing project: providing services to taxonomists for standard genome sequencing and annotation.</title>
        <authorList>
            <consortium name="The Broad Institute Genomics Platform"/>
            <consortium name="The Broad Institute Genome Sequencing Center for Infectious Disease"/>
            <person name="Wu L."/>
            <person name="Ma J."/>
        </authorList>
    </citation>
    <scope>NUCLEOTIDE SEQUENCE [LARGE SCALE GENOMIC DNA]</scope>
    <source>
        <strain evidence="11">JCM 17664</strain>
    </source>
</reference>
<evidence type="ECO:0000313" key="10">
    <source>
        <dbReference type="EMBL" id="GAA4302472.1"/>
    </source>
</evidence>
<evidence type="ECO:0000256" key="5">
    <source>
        <dbReference type="ARBA" id="ARBA00022989"/>
    </source>
</evidence>
<evidence type="ECO:0000259" key="9">
    <source>
        <dbReference type="PROSITE" id="PS50929"/>
    </source>
</evidence>
<comment type="subcellular location">
    <subcellularLocation>
        <location evidence="1">Cell membrane</location>
        <topology evidence="1">Multi-pass membrane protein</topology>
    </subcellularLocation>
</comment>
<protein>
    <submittedName>
        <fullName evidence="10">ABC transporter ATP-binding protein</fullName>
    </submittedName>
</protein>
<dbReference type="PANTHER" id="PTHR43394:SF1">
    <property type="entry name" value="ATP-BINDING CASSETTE SUB-FAMILY B MEMBER 10, MITOCHONDRIAL"/>
    <property type="match status" value="1"/>
</dbReference>
<accession>A0ABP8FFA4</accession>
<dbReference type="PROSITE" id="PS00211">
    <property type="entry name" value="ABC_TRANSPORTER_1"/>
    <property type="match status" value="1"/>
</dbReference>
<dbReference type="InterPro" id="IPR017871">
    <property type="entry name" value="ABC_transporter-like_CS"/>
</dbReference>
<proteinExistence type="predicted"/>
<name>A0ABP8FFA4_9BACT</name>
<feature type="transmembrane region" description="Helical" evidence="7">
    <location>
        <begin position="273"/>
        <end position="292"/>
    </location>
</feature>
<dbReference type="InterPro" id="IPR003593">
    <property type="entry name" value="AAA+_ATPase"/>
</dbReference>
<feature type="transmembrane region" description="Helical" evidence="7">
    <location>
        <begin position="20"/>
        <end position="47"/>
    </location>
</feature>
<dbReference type="RefSeq" id="WP_344974783.1">
    <property type="nucleotide sequence ID" value="NZ_BAABFN010000001.1"/>
</dbReference>
<feature type="domain" description="ABC transmembrane type-1" evidence="9">
    <location>
        <begin position="63"/>
        <end position="335"/>
    </location>
</feature>
<keyword evidence="2 7" id="KW-0812">Transmembrane</keyword>
<dbReference type="Pfam" id="PF00664">
    <property type="entry name" value="ABC_membrane"/>
    <property type="match status" value="1"/>
</dbReference>
<keyword evidence="3" id="KW-0547">Nucleotide-binding</keyword>
<dbReference type="Gene3D" id="1.20.1560.10">
    <property type="entry name" value="ABC transporter type 1, transmembrane domain"/>
    <property type="match status" value="1"/>
</dbReference>
<dbReference type="PROSITE" id="PS50893">
    <property type="entry name" value="ABC_TRANSPORTER_2"/>
    <property type="match status" value="1"/>
</dbReference>
<feature type="transmembrane region" description="Helical" evidence="7">
    <location>
        <begin position="176"/>
        <end position="205"/>
    </location>
</feature>
<dbReference type="PANTHER" id="PTHR43394">
    <property type="entry name" value="ATP-DEPENDENT PERMEASE MDL1, MITOCHONDRIAL"/>
    <property type="match status" value="1"/>
</dbReference>
<evidence type="ECO:0000259" key="8">
    <source>
        <dbReference type="PROSITE" id="PS50893"/>
    </source>
</evidence>
<evidence type="ECO:0000256" key="1">
    <source>
        <dbReference type="ARBA" id="ARBA00004651"/>
    </source>
</evidence>
<dbReference type="SUPFAM" id="SSF52540">
    <property type="entry name" value="P-loop containing nucleoside triphosphate hydrolases"/>
    <property type="match status" value="1"/>
</dbReference>
<sequence length="612" mass="68573">MKSLFPVFRYLRRHTRAILLYFVFNLLSILFSLVSLAMLIPFLQLIFGETDLVYTRPAFVLNASALLDTFNYYLSGIIIRQGRIQALGFVCITVVIAILLKNLFLYLASYINSPIRNAVINDMRTDLFNKVVRLPIGYFSEERKGDILSRMTNDLQEVEVSIISFLETAFREPFNIIIFLIALVTLSPQLTLFLLVLLPATGLIIGRVSKSLKRHSTAGQEKLGSILSLIDETVGGMRIVKAFNAERQQRLKFTHENNELFRIKNRINRRRDLASPMSEFLGIVVLCIVLYFGGRLALGDPPLMSAASFIGYIAIFTQIINPLKTFSTASYNIQKGKASAERIQKILDAPEQIVEKPDAKALRRFTSAIEFRDVSFAYSTQDAGIKPVLKHINLRVEKGKMIALVGSSGAGKSTLADLIPRFHDVSGGALLLDDTDIRDYRIEDLRRLMGIVTQEPILFNDTIFNNIALGAGGVTEEQVVAAAKVANAHEFIIRKEQGYHTNIGDRGVKLSGGERQRLTIARAVLKNPPILILDEATSSLDTESERMVQEAINNLMQNRTSIVIAHRLSTIQHADEIIVLSQGEIVERGRHQELVNAGGFYKRLVDMQQFTD</sequence>
<evidence type="ECO:0000256" key="3">
    <source>
        <dbReference type="ARBA" id="ARBA00022741"/>
    </source>
</evidence>
<dbReference type="InterPro" id="IPR036640">
    <property type="entry name" value="ABC1_TM_sf"/>
</dbReference>